<keyword evidence="4" id="KW-1185">Reference proteome</keyword>
<organism evidence="3 4">
    <name type="scientific">Aromatoleum aromaticum (strain DSM 19018 / LMG 30748 / EbN1)</name>
    <name type="common">Azoarcus sp. (strain EbN1)</name>
    <dbReference type="NCBI Taxonomy" id="76114"/>
    <lineage>
        <taxon>Bacteria</taxon>
        <taxon>Pseudomonadati</taxon>
        <taxon>Pseudomonadota</taxon>
        <taxon>Betaproteobacteria</taxon>
        <taxon>Rhodocyclales</taxon>
        <taxon>Rhodocyclaceae</taxon>
        <taxon>Aromatoleum</taxon>
    </lineage>
</organism>
<geneLocation type="plasmid" evidence="4">
    <name>pAzo1</name>
</geneLocation>
<keyword evidence="3" id="KW-0614">Plasmid</keyword>
<dbReference type="AlphaFoldDB" id="Q5NWY0"/>
<accession>Q5NWY0</accession>
<dbReference type="Proteomes" id="UP000006552">
    <property type="component" value="Plasmid 1"/>
</dbReference>
<name>Q5NWY0_AROAE</name>
<feature type="domain" description="Antitoxin Xre-like helix-turn-helix" evidence="2">
    <location>
        <begin position="22"/>
        <end position="83"/>
    </location>
</feature>
<feature type="domain" description="Antitoxin Xre/MbcA/ParS-like toxin-binding" evidence="1">
    <location>
        <begin position="88"/>
        <end position="137"/>
    </location>
</feature>
<dbReference type="NCBIfam" id="TIGR02293">
    <property type="entry name" value="TAS_TIGR02293"/>
    <property type="match status" value="1"/>
</dbReference>
<dbReference type="InterPro" id="IPR011979">
    <property type="entry name" value="Antitox_Xre"/>
</dbReference>
<reference evidence="3 4" key="1">
    <citation type="journal article" date="2005" name="Arch. Microbiol.">
        <title>The genome sequence of an anaerobic aromatic-degrading denitrifying bacterium, strain EbN1.</title>
        <authorList>
            <person name="Rabus R."/>
            <person name="Kube M."/>
            <person name="Heider J."/>
            <person name="Beck A."/>
            <person name="Heitmann K."/>
            <person name="Widdel F."/>
            <person name="Reinhardt R."/>
        </authorList>
    </citation>
    <scope>NUCLEOTIDE SEQUENCE [LARGE SCALE GENOMIC DNA]</scope>
    <source>
        <strain evidence="3 4">EbN1</strain>
        <plasmid evidence="4">Plasmid pAzo1</plasmid>
    </source>
</reference>
<dbReference type="InterPro" id="IPR024467">
    <property type="entry name" value="Xre/MbcA/ParS-like_toxin-bd"/>
</dbReference>
<dbReference type="Pfam" id="PF09722">
    <property type="entry name" value="Xre_MbcA_ParS_C"/>
    <property type="match status" value="1"/>
</dbReference>
<dbReference type="GO" id="GO:0003677">
    <property type="term" value="F:DNA binding"/>
    <property type="evidence" value="ECO:0007669"/>
    <property type="project" value="InterPro"/>
</dbReference>
<proteinExistence type="predicted"/>
<sequence length="140" mass="15072">MRGTGAWTAFRKAVLTANRRTRIELIRKSLPASAIGEVSREFRCTYDDICAMAMISSASVRRLSAEAAMLSPSVTERLARLVRIDHLATQALGSSDAARAWLKVSQGWLGGHTPLSMLATEDGGALIEEVLAALLYGDPV</sequence>
<evidence type="ECO:0000259" key="1">
    <source>
        <dbReference type="Pfam" id="PF09722"/>
    </source>
</evidence>
<gene>
    <name evidence="3" type="ORF">p1B245</name>
</gene>
<evidence type="ECO:0000313" key="3">
    <source>
        <dbReference type="EMBL" id="CAI10434.1"/>
    </source>
</evidence>
<dbReference type="KEGG" id="eba:p1B245"/>
<dbReference type="InterPro" id="IPR046847">
    <property type="entry name" value="Xre-like_HTH"/>
</dbReference>
<dbReference type="Pfam" id="PF20432">
    <property type="entry name" value="Xre-like-HTH"/>
    <property type="match status" value="1"/>
</dbReference>
<dbReference type="HOGENOM" id="CLU_1830978_0_0_4"/>
<protein>
    <submittedName>
        <fullName evidence="3">Uncharacterized protein</fullName>
    </submittedName>
</protein>
<evidence type="ECO:0000313" key="4">
    <source>
        <dbReference type="Proteomes" id="UP000006552"/>
    </source>
</evidence>
<dbReference type="EMBL" id="CR555307">
    <property type="protein sequence ID" value="CAI10434.1"/>
    <property type="molecule type" value="Genomic_DNA"/>
</dbReference>
<evidence type="ECO:0000259" key="2">
    <source>
        <dbReference type="Pfam" id="PF20432"/>
    </source>
</evidence>